<name>A0A6N3CDP9_9CLOT</name>
<reference evidence="13" key="1">
    <citation type="submission" date="2019-11" db="EMBL/GenBank/DDBJ databases">
        <authorList>
            <person name="Feng L."/>
        </authorList>
    </citation>
    <scope>NUCLEOTIDE SEQUENCE</scope>
    <source>
        <strain evidence="13">CTertiumLFYP3</strain>
    </source>
</reference>
<dbReference type="CDD" id="cd05398">
    <property type="entry name" value="NT_ClassII-CCAase"/>
    <property type="match status" value="1"/>
</dbReference>
<dbReference type="Pfam" id="PF12627">
    <property type="entry name" value="PolyA_pol_RNAbd"/>
    <property type="match status" value="1"/>
</dbReference>
<dbReference type="RefSeq" id="WP_156626051.1">
    <property type="nucleotide sequence ID" value="NZ_CACRTO010000015.1"/>
</dbReference>
<evidence type="ECO:0000259" key="10">
    <source>
        <dbReference type="Pfam" id="PF01743"/>
    </source>
</evidence>
<evidence type="ECO:0000259" key="11">
    <source>
        <dbReference type="Pfam" id="PF12627"/>
    </source>
</evidence>
<keyword evidence="5" id="KW-0479">Metal-binding</keyword>
<evidence type="ECO:0000256" key="2">
    <source>
        <dbReference type="ARBA" id="ARBA00022679"/>
    </source>
</evidence>
<dbReference type="GO" id="GO:0008033">
    <property type="term" value="P:tRNA processing"/>
    <property type="evidence" value="ECO:0007669"/>
    <property type="project" value="UniProtKB-KW"/>
</dbReference>
<dbReference type="InterPro" id="IPR002646">
    <property type="entry name" value="PolA_pol_head_dom"/>
</dbReference>
<protein>
    <submittedName>
        <fullName evidence="13">CCA-adding enzyme</fullName>
        <ecNumber evidence="13">2.7.7.72</ecNumber>
    </submittedName>
</protein>
<dbReference type="Gene3D" id="1.10.3090.10">
    <property type="entry name" value="cca-adding enzyme, domain 2"/>
    <property type="match status" value="1"/>
</dbReference>
<dbReference type="PANTHER" id="PTHR46173">
    <property type="entry name" value="CCA TRNA NUCLEOTIDYLTRANSFERASE 1, MITOCHONDRIAL"/>
    <property type="match status" value="1"/>
</dbReference>
<dbReference type="InterPro" id="IPR032810">
    <property type="entry name" value="CCA-adding_enz_C"/>
</dbReference>
<dbReference type="Gene3D" id="1.10.246.80">
    <property type="match status" value="1"/>
</dbReference>
<keyword evidence="7" id="KW-0460">Magnesium</keyword>
<dbReference type="InterPro" id="IPR050264">
    <property type="entry name" value="Bact_CCA-adding_enz_type3_sf"/>
</dbReference>
<feature type="domain" description="CCA-adding enzyme C-terminal" evidence="12">
    <location>
        <begin position="301"/>
        <end position="441"/>
    </location>
</feature>
<evidence type="ECO:0000256" key="6">
    <source>
        <dbReference type="ARBA" id="ARBA00022741"/>
    </source>
</evidence>
<evidence type="ECO:0000256" key="3">
    <source>
        <dbReference type="ARBA" id="ARBA00022694"/>
    </source>
</evidence>
<keyword evidence="6" id="KW-0547">Nucleotide-binding</keyword>
<evidence type="ECO:0000256" key="4">
    <source>
        <dbReference type="ARBA" id="ARBA00022695"/>
    </source>
</evidence>
<dbReference type="SUPFAM" id="SSF81301">
    <property type="entry name" value="Nucleotidyltransferase"/>
    <property type="match status" value="1"/>
</dbReference>
<dbReference type="AlphaFoldDB" id="A0A6N3CDP9"/>
<keyword evidence="8 9" id="KW-0694">RNA-binding</keyword>
<keyword evidence="3" id="KW-0819">tRNA processing</keyword>
<dbReference type="InterPro" id="IPR032828">
    <property type="entry name" value="PolyA_RNA-bd"/>
</dbReference>
<dbReference type="GO" id="GO:0004810">
    <property type="term" value="F:CCA tRNA nucleotidyltransferase activity"/>
    <property type="evidence" value="ECO:0007669"/>
    <property type="project" value="UniProtKB-EC"/>
</dbReference>
<proteinExistence type="inferred from homology"/>
<sequence>MKINTPIEVKFIIDTFYKNNFEAFMVGGCVRDILLGNLPKDYDITTSAKPEVTISLFDKTIPTGLKHGTVTILINNEPYEVTTYRTEGDYIDNRRPSSVNFVTDIKEDLSRRDFTINSLAYNENMGLIDYFNGVMDIRNKIIRCVGDADKRFKEDALRMLRAVRFSCQLDFDIEENTYTAIKNNYKLIENISAERIRDEICKILISSNPSKGFEILRDTNLLEIILPEINLLYNFSPKCTNHNRNVFTHTLKVIDNTENNLLLRLAALLHDVGKLNTLTPLHDGSFYGFPGHCLEGSIMCKKILSKLRFDNNTIKIISKLIEHHLVLNVNVMPTKYEVKKLLNDVGIDNINLLFALQRADINSLDNPKIFLEKVRYTENLANEIINNKEPLKIKDLKITGEDLISNLELKPGKILGDILNFLLNSVLENPDLNSKEKLLNLATSFLVNIEEE</sequence>
<dbReference type="Pfam" id="PF13735">
    <property type="entry name" value="tRNA_NucTran2_2"/>
    <property type="match status" value="1"/>
</dbReference>
<comment type="similarity">
    <text evidence="9">Belongs to the tRNA nucleotidyltransferase/poly(A) polymerase family.</text>
</comment>
<evidence type="ECO:0000256" key="8">
    <source>
        <dbReference type="ARBA" id="ARBA00022884"/>
    </source>
</evidence>
<comment type="cofactor">
    <cofactor evidence="1">
        <name>Mg(2+)</name>
        <dbReference type="ChEBI" id="CHEBI:18420"/>
    </cofactor>
</comment>
<organism evidence="13">
    <name type="scientific">Clostridium tertium</name>
    <dbReference type="NCBI Taxonomy" id="1559"/>
    <lineage>
        <taxon>Bacteria</taxon>
        <taxon>Bacillati</taxon>
        <taxon>Bacillota</taxon>
        <taxon>Clostridia</taxon>
        <taxon>Eubacteriales</taxon>
        <taxon>Clostridiaceae</taxon>
        <taxon>Clostridium</taxon>
    </lineage>
</organism>
<dbReference type="EMBL" id="CACRTO010000015">
    <property type="protein sequence ID" value="VYU13078.1"/>
    <property type="molecule type" value="Genomic_DNA"/>
</dbReference>
<dbReference type="SUPFAM" id="SSF81891">
    <property type="entry name" value="Poly A polymerase C-terminal region-like"/>
    <property type="match status" value="1"/>
</dbReference>
<dbReference type="GO" id="GO:0000166">
    <property type="term" value="F:nucleotide binding"/>
    <property type="evidence" value="ECO:0007669"/>
    <property type="project" value="UniProtKB-KW"/>
</dbReference>
<evidence type="ECO:0000259" key="12">
    <source>
        <dbReference type="Pfam" id="PF13735"/>
    </source>
</evidence>
<dbReference type="EC" id="2.7.7.72" evidence="13"/>
<dbReference type="Gene3D" id="3.30.460.10">
    <property type="entry name" value="Beta Polymerase, domain 2"/>
    <property type="match status" value="1"/>
</dbReference>
<evidence type="ECO:0000256" key="9">
    <source>
        <dbReference type="RuleBase" id="RU003953"/>
    </source>
</evidence>
<keyword evidence="4 13" id="KW-0548">Nucleotidyltransferase</keyword>
<dbReference type="Pfam" id="PF01743">
    <property type="entry name" value="PolyA_pol"/>
    <property type="match status" value="1"/>
</dbReference>
<accession>A0A6N3CDP9</accession>
<evidence type="ECO:0000256" key="1">
    <source>
        <dbReference type="ARBA" id="ARBA00001946"/>
    </source>
</evidence>
<feature type="domain" description="tRNA nucleotidyltransferase/poly(A) polymerase RNA and SrmB- binding" evidence="11">
    <location>
        <begin position="170"/>
        <end position="230"/>
    </location>
</feature>
<evidence type="ECO:0000256" key="5">
    <source>
        <dbReference type="ARBA" id="ARBA00022723"/>
    </source>
</evidence>
<dbReference type="GO" id="GO:0000049">
    <property type="term" value="F:tRNA binding"/>
    <property type="evidence" value="ECO:0007669"/>
    <property type="project" value="TreeGrafter"/>
</dbReference>
<evidence type="ECO:0000313" key="13">
    <source>
        <dbReference type="EMBL" id="VYU13078.1"/>
    </source>
</evidence>
<evidence type="ECO:0000256" key="7">
    <source>
        <dbReference type="ARBA" id="ARBA00022842"/>
    </source>
</evidence>
<dbReference type="NCBIfam" id="NF009814">
    <property type="entry name" value="PRK13299.1"/>
    <property type="match status" value="1"/>
</dbReference>
<dbReference type="GO" id="GO:0046872">
    <property type="term" value="F:metal ion binding"/>
    <property type="evidence" value="ECO:0007669"/>
    <property type="project" value="UniProtKB-KW"/>
</dbReference>
<dbReference type="PANTHER" id="PTHR46173:SF1">
    <property type="entry name" value="CCA TRNA NUCLEOTIDYLTRANSFERASE 1, MITOCHONDRIAL"/>
    <property type="match status" value="1"/>
</dbReference>
<feature type="domain" description="Poly A polymerase head" evidence="10">
    <location>
        <begin position="23"/>
        <end position="143"/>
    </location>
</feature>
<dbReference type="InterPro" id="IPR043519">
    <property type="entry name" value="NT_sf"/>
</dbReference>
<gene>
    <name evidence="13" type="primary">cca</name>
    <name evidence="13" type="ORF">CTLFYP3_01549</name>
</gene>
<keyword evidence="2 9" id="KW-0808">Transferase</keyword>